<keyword evidence="3" id="KW-1185">Reference proteome</keyword>
<dbReference type="RefSeq" id="WP_116879311.1">
    <property type="nucleotide sequence ID" value="NZ_QURB01000001.1"/>
</dbReference>
<dbReference type="GO" id="GO:0005737">
    <property type="term" value="C:cytoplasm"/>
    <property type="evidence" value="ECO:0007669"/>
    <property type="project" value="TreeGrafter"/>
</dbReference>
<evidence type="ECO:0000259" key="1">
    <source>
        <dbReference type="Pfam" id="PF01370"/>
    </source>
</evidence>
<protein>
    <submittedName>
        <fullName evidence="2">NAD-dependent epimerase/dehydratase family protein</fullName>
    </submittedName>
</protein>
<dbReference type="EMBL" id="QURB01000001">
    <property type="protein sequence ID" value="RFC55474.1"/>
    <property type="molecule type" value="Genomic_DNA"/>
</dbReference>
<comment type="caution">
    <text evidence="2">The sequence shown here is derived from an EMBL/GenBank/DDBJ whole genome shotgun (WGS) entry which is preliminary data.</text>
</comment>
<dbReference type="GO" id="GO:0004029">
    <property type="term" value="F:aldehyde dehydrogenase (NAD+) activity"/>
    <property type="evidence" value="ECO:0007669"/>
    <property type="project" value="TreeGrafter"/>
</dbReference>
<dbReference type="Pfam" id="PF01370">
    <property type="entry name" value="Epimerase"/>
    <property type="match status" value="1"/>
</dbReference>
<dbReference type="PANTHER" id="PTHR48079:SF6">
    <property type="entry name" value="NAD(P)-BINDING DOMAIN-CONTAINING PROTEIN-RELATED"/>
    <property type="match status" value="1"/>
</dbReference>
<dbReference type="SUPFAM" id="SSF51735">
    <property type="entry name" value="NAD(P)-binding Rossmann-fold domains"/>
    <property type="match status" value="1"/>
</dbReference>
<evidence type="ECO:0000313" key="2">
    <source>
        <dbReference type="EMBL" id="RFC55474.1"/>
    </source>
</evidence>
<dbReference type="PANTHER" id="PTHR48079">
    <property type="entry name" value="PROTEIN YEEZ"/>
    <property type="match status" value="1"/>
</dbReference>
<organism evidence="2 3">
    <name type="scientific">Brumimicrobium aurantiacum</name>
    <dbReference type="NCBI Taxonomy" id="1737063"/>
    <lineage>
        <taxon>Bacteria</taxon>
        <taxon>Pseudomonadati</taxon>
        <taxon>Bacteroidota</taxon>
        <taxon>Flavobacteriia</taxon>
        <taxon>Flavobacteriales</taxon>
        <taxon>Crocinitomicaceae</taxon>
        <taxon>Brumimicrobium</taxon>
    </lineage>
</organism>
<feature type="domain" description="NAD-dependent epimerase/dehydratase" evidence="1">
    <location>
        <begin position="2"/>
        <end position="232"/>
    </location>
</feature>
<proteinExistence type="predicted"/>
<evidence type="ECO:0000313" key="3">
    <source>
        <dbReference type="Proteomes" id="UP000257127"/>
    </source>
</evidence>
<dbReference type="OrthoDB" id="596910at2"/>
<dbReference type="AlphaFoldDB" id="A0A3E1F0Y0"/>
<dbReference type="InterPro" id="IPR001509">
    <property type="entry name" value="Epimerase_deHydtase"/>
</dbReference>
<sequence>MVFVTGGTGLLGSHLLVKLAQQHEKITAIYRNASKIKTVEKCFDYYLKSEGKEFFKRINWVACDVLNVPELSEIVKGHKIIYHCAAIVSFARRDFVHMMEINRYGTENMVNLALEFGVEKFCFVSSTAAVGNKDIPEEQEVDENGKWVLTDETSGYSVTKYSAEKEVWRGIEEGLNAVIVNPSVIFGAGDWSESSMKIFKTVSKGLQFYSPGANSFVDARDVANIMVELMNRNIFNQRYLCIGANSSFKNLFELISKHLGQKPPSKQVHPILMGITWRLSVFWAAITFSKPLITKSAANNAFNTIKYSNQKVKDELNYSFYSLEETVENAVKGRLD</sequence>
<reference evidence="2 3" key="1">
    <citation type="submission" date="2018-08" db="EMBL/GenBank/DDBJ databases">
        <title>The draft genome squence of Brumimicrobium sp. N62.</title>
        <authorList>
            <person name="Du Z.-J."/>
            <person name="Luo H.-R."/>
        </authorList>
    </citation>
    <scope>NUCLEOTIDE SEQUENCE [LARGE SCALE GENOMIC DNA]</scope>
    <source>
        <strain evidence="2 3">N62</strain>
    </source>
</reference>
<name>A0A3E1F0Y0_9FLAO</name>
<dbReference type="Proteomes" id="UP000257127">
    <property type="component" value="Unassembled WGS sequence"/>
</dbReference>
<dbReference type="Gene3D" id="3.40.50.720">
    <property type="entry name" value="NAD(P)-binding Rossmann-like Domain"/>
    <property type="match status" value="1"/>
</dbReference>
<gene>
    <name evidence="2" type="ORF">DXU93_00640</name>
</gene>
<dbReference type="InterPro" id="IPR051783">
    <property type="entry name" value="NAD(P)-dependent_oxidoreduct"/>
</dbReference>
<accession>A0A3E1F0Y0</accession>
<dbReference type="InterPro" id="IPR036291">
    <property type="entry name" value="NAD(P)-bd_dom_sf"/>
</dbReference>